<dbReference type="NCBIfam" id="TIGR00111">
    <property type="entry name" value="pelota"/>
    <property type="match status" value="1"/>
</dbReference>
<dbReference type="InterPro" id="IPR005140">
    <property type="entry name" value="eRF1_Pelota-like_N"/>
</dbReference>
<comment type="function">
    <text evidence="6">Component of the Dom34-Hbs1 complex, a complex that recognizes stalled ribosomes and triggers the No-Go Decay (NGD) pathway (PubMed:20890290). In the Dom34-Hbs1 complex, dom34 recognizes ribosomes stalled at the 3' end of an mRNA and engages stalled ribosomes by destabilizing mRNA in the mRNA channel. Following ribosome-binding, the Dom34-Hbs1 complex promotes the disassembly of stalled ribosomes, followed by degradation of damaged mRNAs as part of the NGD pathway.</text>
</comment>
<comment type="similarity">
    <text evidence="3 6">Belongs to the eukaryotic release factor 1 family. Pelota subfamily.</text>
</comment>
<protein>
    <recommendedName>
        <fullName evidence="6">Protein DOM34 homolog</fullName>
    </recommendedName>
</protein>
<dbReference type="InterPro" id="IPR005141">
    <property type="entry name" value="eRF1_2"/>
</dbReference>
<dbReference type="Pfam" id="PF03464">
    <property type="entry name" value="eRF1_2"/>
    <property type="match status" value="1"/>
</dbReference>
<dbReference type="InterPro" id="IPR004405">
    <property type="entry name" value="TF_pelota"/>
</dbReference>
<dbReference type="EMBL" id="JBFXLT010000147">
    <property type="protein sequence ID" value="KAL2803199.1"/>
    <property type="molecule type" value="Genomic_DNA"/>
</dbReference>
<dbReference type="InterPro" id="IPR058547">
    <property type="entry name" value="Pelota_N"/>
</dbReference>
<dbReference type="PANTHER" id="PTHR10853">
    <property type="entry name" value="PELOTA"/>
    <property type="match status" value="1"/>
</dbReference>
<dbReference type="Gene3D" id="3.30.420.60">
    <property type="entry name" value="eRF1 domain 2"/>
    <property type="match status" value="1"/>
</dbReference>
<keyword evidence="9" id="KW-1185">Reference proteome</keyword>
<dbReference type="SMART" id="SM01194">
    <property type="entry name" value="eRF1_1"/>
    <property type="match status" value="1"/>
</dbReference>
<comment type="subcellular location">
    <subcellularLocation>
        <location evidence="2 6">Cytoplasm</location>
    </subcellularLocation>
</comment>
<dbReference type="InterPro" id="IPR038069">
    <property type="entry name" value="Pelota/DOM34_N"/>
</dbReference>
<feature type="domain" description="eRF1/Pelota-like N-terminal" evidence="7">
    <location>
        <begin position="1"/>
        <end position="138"/>
    </location>
</feature>
<evidence type="ECO:0000256" key="4">
    <source>
        <dbReference type="ARBA" id="ARBA00022490"/>
    </source>
</evidence>
<dbReference type="PANTHER" id="PTHR10853:SF0">
    <property type="entry name" value="PROTEIN PELOTA HOMOLOG"/>
    <property type="match status" value="1"/>
</dbReference>
<dbReference type="Gene3D" id="2.30.30.870">
    <property type="entry name" value="Pelota, domain A"/>
    <property type="match status" value="1"/>
</dbReference>
<evidence type="ECO:0000256" key="5">
    <source>
        <dbReference type="ARBA" id="ARBA00022723"/>
    </source>
</evidence>
<evidence type="ECO:0000259" key="7">
    <source>
        <dbReference type="SMART" id="SM01194"/>
    </source>
</evidence>
<dbReference type="InterPro" id="IPR005142">
    <property type="entry name" value="eRF1_3"/>
</dbReference>
<dbReference type="Pfam" id="PF26356">
    <property type="entry name" value="Pelota_N"/>
    <property type="match status" value="1"/>
</dbReference>
<sequence length="403" mass="44366">MRLVKNKIEYNGAGSVTLIPEEPEDMWHAYNLIVPGDLLYATAIRRVTTTGTTGSTSSSRVRLTLEIRVKNLDFDPQNSQLHVSGQIVNETPHTKIGQHHTLDLELNRQFTLEKGSGPDNEGSGWDSVAVEALKDAVDEGGNRRAEAVAVVMQEGLAHICFIGQHRTILKQKIEMSVPRKRAGGSDHDKTMTKFYQTTLDTLLRHLEFNTSATSMSTSDPVRPILLASPGFTATSFQKHIQSVANTSTPALKRLLPSIVVVHSASGYLHSLTEVLQSPTVKALLSDTKHARETKLMDDFNEQLRKETNKATYGPREVEYAVNQGAVGRGGGVLIISNRLFRAQDVAERKRWVTLVDRVRDIEGGEVRVLSSEHESGRRLDGLGGIAALLTFPINDEDVGEDSE</sequence>
<evidence type="ECO:0000256" key="6">
    <source>
        <dbReference type="RuleBase" id="RU362019"/>
    </source>
</evidence>
<reference evidence="8 9" key="1">
    <citation type="submission" date="2024-07" db="EMBL/GenBank/DDBJ databases">
        <title>Section-level genome sequencing and comparative genomics of Aspergillus sections Usti and Cavernicolus.</title>
        <authorList>
            <consortium name="Lawrence Berkeley National Laboratory"/>
            <person name="Nybo J.L."/>
            <person name="Vesth T.C."/>
            <person name="Theobald S."/>
            <person name="Frisvad J.C."/>
            <person name="Larsen T.O."/>
            <person name="Kjaerboelling I."/>
            <person name="Rothschild-Mancinelli K."/>
            <person name="Lyhne E.K."/>
            <person name="Kogle M.E."/>
            <person name="Barry K."/>
            <person name="Clum A."/>
            <person name="Na H."/>
            <person name="Ledsgaard L."/>
            <person name="Lin J."/>
            <person name="Lipzen A."/>
            <person name="Kuo A."/>
            <person name="Riley R."/>
            <person name="Mondo S."/>
            <person name="Labutti K."/>
            <person name="Haridas S."/>
            <person name="Pangalinan J."/>
            <person name="Salamov A.A."/>
            <person name="Simmons B.A."/>
            <person name="Magnuson J.K."/>
            <person name="Chen J."/>
            <person name="Drula E."/>
            <person name="Henrissat B."/>
            <person name="Wiebenga A."/>
            <person name="Lubbers R.J."/>
            <person name="Gomes A.C."/>
            <person name="Makela M.R."/>
            <person name="Stajich J."/>
            <person name="Grigoriev I.V."/>
            <person name="Mortensen U.H."/>
            <person name="De Vries R.P."/>
            <person name="Baker S.E."/>
            <person name="Andersen M.R."/>
        </authorList>
    </citation>
    <scope>NUCLEOTIDE SEQUENCE [LARGE SCALE GENOMIC DNA]</scope>
    <source>
        <strain evidence="8 9">CBS 588.65</strain>
    </source>
</reference>
<accession>A0ABR4GVU2</accession>
<dbReference type="Proteomes" id="UP001610334">
    <property type="component" value="Unassembled WGS sequence"/>
</dbReference>
<evidence type="ECO:0000256" key="3">
    <source>
        <dbReference type="ARBA" id="ARBA00009504"/>
    </source>
</evidence>
<proteinExistence type="inferred from homology"/>
<evidence type="ECO:0000313" key="8">
    <source>
        <dbReference type="EMBL" id="KAL2803199.1"/>
    </source>
</evidence>
<keyword evidence="4 6" id="KW-0963">Cytoplasm</keyword>
<keyword evidence="5 6" id="KW-0479">Metal-binding</keyword>
<evidence type="ECO:0000256" key="2">
    <source>
        <dbReference type="ARBA" id="ARBA00004496"/>
    </source>
</evidence>
<comment type="cofactor">
    <cofactor evidence="1 6">
        <name>a divalent metal cation</name>
        <dbReference type="ChEBI" id="CHEBI:60240"/>
    </cofactor>
</comment>
<evidence type="ECO:0000256" key="1">
    <source>
        <dbReference type="ARBA" id="ARBA00001968"/>
    </source>
</evidence>
<dbReference type="Gene3D" id="3.30.1330.30">
    <property type="match status" value="1"/>
</dbReference>
<dbReference type="SUPFAM" id="SSF55315">
    <property type="entry name" value="L30e-like"/>
    <property type="match status" value="1"/>
</dbReference>
<evidence type="ECO:0000313" key="9">
    <source>
        <dbReference type="Proteomes" id="UP001610334"/>
    </source>
</evidence>
<organism evidence="8 9">
    <name type="scientific">Aspergillus granulosus</name>
    <dbReference type="NCBI Taxonomy" id="176169"/>
    <lineage>
        <taxon>Eukaryota</taxon>
        <taxon>Fungi</taxon>
        <taxon>Dikarya</taxon>
        <taxon>Ascomycota</taxon>
        <taxon>Pezizomycotina</taxon>
        <taxon>Eurotiomycetes</taxon>
        <taxon>Eurotiomycetidae</taxon>
        <taxon>Eurotiales</taxon>
        <taxon>Aspergillaceae</taxon>
        <taxon>Aspergillus</taxon>
        <taxon>Aspergillus subgen. Nidulantes</taxon>
    </lineage>
</organism>
<dbReference type="InterPro" id="IPR029064">
    <property type="entry name" value="Ribosomal_eL30-like_sf"/>
</dbReference>
<dbReference type="InterPro" id="IPR042226">
    <property type="entry name" value="eFR1_2_sf"/>
</dbReference>
<comment type="caution">
    <text evidence="8">The sequence shown here is derived from an EMBL/GenBank/DDBJ whole genome shotgun (WGS) entry which is preliminary data.</text>
</comment>
<dbReference type="Pfam" id="PF03465">
    <property type="entry name" value="eRF1_3"/>
    <property type="match status" value="1"/>
</dbReference>
<dbReference type="SUPFAM" id="SSF53137">
    <property type="entry name" value="Translational machinery components"/>
    <property type="match status" value="1"/>
</dbReference>
<gene>
    <name evidence="8" type="ORF">BJX63DRAFT_437168</name>
</gene>
<dbReference type="SUPFAM" id="SSF159065">
    <property type="entry name" value="Dom34/Pelota N-terminal domain-like"/>
    <property type="match status" value="1"/>
</dbReference>
<name>A0ABR4GVU2_9EURO</name>